<sequence>MSDLSRTAITSLPVEGLREIDVLKVQETESLKVFPSVYNFKFIKEAWLTYPYHCCAFKFPHTHNPWEYERHNRFVKQLRQACSAKNRTLLQENNDPSLTALLRWMPLNTSLGASEADEQWNGDEVFHNSTMNLNNGFPVTTAVCGEIRWNYHEVCNI</sequence>
<reference evidence="6" key="2">
    <citation type="submission" date="2021-08" db="EMBL/GenBank/DDBJ databases">
        <authorList>
            <person name="Eriksson T."/>
        </authorList>
    </citation>
    <scope>NUCLEOTIDE SEQUENCE</scope>
    <source>
        <strain evidence="6">Stoneville</strain>
        <tissue evidence="6">Whole head</tissue>
    </source>
</reference>
<keyword evidence="2" id="KW-0472">Membrane</keyword>
<evidence type="ECO:0000256" key="2">
    <source>
        <dbReference type="ARBA" id="ARBA00022475"/>
    </source>
</evidence>
<dbReference type="InterPro" id="IPR032675">
    <property type="entry name" value="LRR_dom_sf"/>
</dbReference>
<dbReference type="PANTHER" id="PTHR24372">
    <property type="entry name" value="GLYCOPROTEIN HORMONE RECEPTOR"/>
    <property type="match status" value="1"/>
</dbReference>
<proteinExistence type="predicted"/>
<keyword evidence="3" id="KW-0297">G-protein coupled receptor</keyword>
<dbReference type="GO" id="GO:0009755">
    <property type="term" value="P:hormone-mediated signaling pathway"/>
    <property type="evidence" value="ECO:0007669"/>
    <property type="project" value="TreeGrafter"/>
</dbReference>
<evidence type="ECO:0000313" key="6">
    <source>
        <dbReference type="EMBL" id="KAH0813925.1"/>
    </source>
</evidence>
<dbReference type="GO" id="GO:0008528">
    <property type="term" value="F:G protein-coupled peptide receptor activity"/>
    <property type="evidence" value="ECO:0007669"/>
    <property type="project" value="TreeGrafter"/>
</dbReference>
<accession>A0A8J6H8B5</accession>
<dbReference type="Proteomes" id="UP000719412">
    <property type="component" value="Unassembled WGS sequence"/>
</dbReference>
<evidence type="ECO:0000256" key="1">
    <source>
        <dbReference type="ARBA" id="ARBA00004651"/>
    </source>
</evidence>
<evidence type="ECO:0000256" key="4">
    <source>
        <dbReference type="ARBA" id="ARBA00023170"/>
    </source>
</evidence>
<evidence type="ECO:0000313" key="7">
    <source>
        <dbReference type="Proteomes" id="UP000719412"/>
    </source>
</evidence>
<keyword evidence="7" id="KW-1185">Reference proteome</keyword>
<protein>
    <submittedName>
        <fullName evidence="6">Uncharacterized protein</fullName>
    </submittedName>
</protein>
<reference evidence="6" key="1">
    <citation type="journal article" date="2020" name="J Insects Food Feed">
        <title>The yellow mealworm (Tenebrio molitor) genome: a resource for the emerging insects as food and feed industry.</title>
        <authorList>
            <person name="Eriksson T."/>
            <person name="Andere A."/>
            <person name="Kelstrup H."/>
            <person name="Emery V."/>
            <person name="Picard C."/>
        </authorList>
    </citation>
    <scope>NUCLEOTIDE SEQUENCE</scope>
    <source>
        <strain evidence="6">Stoneville</strain>
        <tissue evidence="6">Whole head</tissue>
    </source>
</reference>
<dbReference type="GO" id="GO:0005886">
    <property type="term" value="C:plasma membrane"/>
    <property type="evidence" value="ECO:0007669"/>
    <property type="project" value="UniProtKB-SubCell"/>
</dbReference>
<comment type="caution">
    <text evidence="6">The sequence shown here is derived from an EMBL/GenBank/DDBJ whole genome shotgun (WGS) entry which is preliminary data.</text>
</comment>
<dbReference type="Gene3D" id="3.80.10.10">
    <property type="entry name" value="Ribonuclease Inhibitor"/>
    <property type="match status" value="1"/>
</dbReference>
<evidence type="ECO:0000256" key="5">
    <source>
        <dbReference type="ARBA" id="ARBA00023224"/>
    </source>
</evidence>
<dbReference type="PANTHER" id="PTHR24372:SF74">
    <property type="entry name" value="LP13728P"/>
    <property type="match status" value="1"/>
</dbReference>
<dbReference type="AlphaFoldDB" id="A0A8J6H8B5"/>
<name>A0A8J6H8B5_TENMO</name>
<gene>
    <name evidence="6" type="ORF">GEV33_008866</name>
</gene>
<dbReference type="GO" id="GO:0007189">
    <property type="term" value="P:adenylate cyclase-activating G protein-coupled receptor signaling pathway"/>
    <property type="evidence" value="ECO:0007669"/>
    <property type="project" value="TreeGrafter"/>
</dbReference>
<comment type="subcellular location">
    <subcellularLocation>
        <location evidence="1">Cell membrane</location>
        <topology evidence="1">Multi-pass membrane protein</topology>
    </subcellularLocation>
</comment>
<keyword evidence="5" id="KW-0807">Transducer</keyword>
<dbReference type="EMBL" id="JABDTM020024817">
    <property type="protein sequence ID" value="KAH0813925.1"/>
    <property type="molecule type" value="Genomic_DNA"/>
</dbReference>
<evidence type="ECO:0000256" key="3">
    <source>
        <dbReference type="ARBA" id="ARBA00023040"/>
    </source>
</evidence>
<keyword evidence="4" id="KW-0675">Receptor</keyword>
<keyword evidence="2" id="KW-1003">Cell membrane</keyword>
<organism evidence="6 7">
    <name type="scientific">Tenebrio molitor</name>
    <name type="common">Yellow mealworm beetle</name>
    <dbReference type="NCBI Taxonomy" id="7067"/>
    <lineage>
        <taxon>Eukaryota</taxon>
        <taxon>Metazoa</taxon>
        <taxon>Ecdysozoa</taxon>
        <taxon>Arthropoda</taxon>
        <taxon>Hexapoda</taxon>
        <taxon>Insecta</taxon>
        <taxon>Pterygota</taxon>
        <taxon>Neoptera</taxon>
        <taxon>Endopterygota</taxon>
        <taxon>Coleoptera</taxon>
        <taxon>Polyphaga</taxon>
        <taxon>Cucujiformia</taxon>
        <taxon>Tenebrionidae</taxon>
        <taxon>Tenebrio</taxon>
    </lineage>
</organism>